<evidence type="ECO:0000259" key="1">
    <source>
        <dbReference type="Pfam" id="PF00078"/>
    </source>
</evidence>
<dbReference type="InterPro" id="IPR005135">
    <property type="entry name" value="Endo/exonuclease/phosphatase"/>
</dbReference>
<evidence type="ECO:0000313" key="3">
    <source>
        <dbReference type="EMBL" id="KAK3915233.1"/>
    </source>
</evidence>
<sequence length="691" mass="79473">MTIIKENIHNTFLLIYNPPNNSTETFISELALLLENLPRNSYIFGDFNTDVLKENTANLQLTSLMSSFGFTLCNSAPTRLGSTCETLIDHIYTNNMASNMKIENIQNDLSDHNFLLASISNPKSTTKEAPPRLLKSINTNKLNIYLTEKPFQPNEHYDAESLYQSFVDYVNVGIEESTTEKISRSTEALDDYAPWIDKEYLEMKRSHSLEKEEKNEYYSKILEDPKDLDKNIWKVANRVLYNKSEPRNHEFKLSNDGVPVNEENIPDTFVNYFTSAVDKLLEKDIAHQCSEEETSKYIEKIPKINSTFRLHPTTAQEVSKYIDQLKNKSNATLDNITNKLLKKIKTNISPLISRIINKSFQDGIVPSQMKISRVNGRKSSTSPIRHGVIQGSTLGPLLFIIFINDISTLKLHGNPTLFADDTNVFYFGNSTAEIKNQMEEDFITIKKWLRLNLLFINVEKTNYIIFSKPGASQEENDHLTLDNQEVKKSETVKFLGLTLDHHLHWNDHIDSVTRKLAPIIGALHRIRNILSEKAKKSIYYGLIQSQLSYMNLIWGSATETRLHPLKTMQNRAIKTLFEKEYRTPTTQLYKPLGFLPLAKLHEKTLMTTGFAIYNEFWRCQTIFARNFSVHSHNTRSCNLLHTQSFKSSKYGIRSIYNSIVQAFNSIPQEYSNCNNMKSFKTAINKFILSTL</sequence>
<organism evidence="3 4">
    <name type="scientific">Frankliniella fusca</name>
    <dbReference type="NCBI Taxonomy" id="407009"/>
    <lineage>
        <taxon>Eukaryota</taxon>
        <taxon>Metazoa</taxon>
        <taxon>Ecdysozoa</taxon>
        <taxon>Arthropoda</taxon>
        <taxon>Hexapoda</taxon>
        <taxon>Insecta</taxon>
        <taxon>Pterygota</taxon>
        <taxon>Neoptera</taxon>
        <taxon>Paraneoptera</taxon>
        <taxon>Thysanoptera</taxon>
        <taxon>Terebrantia</taxon>
        <taxon>Thripoidea</taxon>
        <taxon>Thripidae</taxon>
        <taxon>Frankliniella</taxon>
    </lineage>
</organism>
<dbReference type="Pfam" id="PF14529">
    <property type="entry name" value="Exo_endo_phos_2"/>
    <property type="match status" value="1"/>
</dbReference>
<comment type="caution">
    <text evidence="3">The sequence shown here is derived from an EMBL/GenBank/DDBJ whole genome shotgun (WGS) entry which is preliminary data.</text>
</comment>
<dbReference type="GO" id="GO:0003964">
    <property type="term" value="F:RNA-directed DNA polymerase activity"/>
    <property type="evidence" value="ECO:0007669"/>
    <property type="project" value="UniProtKB-KW"/>
</dbReference>
<proteinExistence type="predicted"/>
<keyword evidence="4" id="KW-1185">Reference proteome</keyword>
<evidence type="ECO:0000259" key="2">
    <source>
        <dbReference type="Pfam" id="PF14529"/>
    </source>
</evidence>
<feature type="domain" description="Endonuclease/exonuclease/phosphatase" evidence="2">
    <location>
        <begin position="12"/>
        <end position="114"/>
    </location>
</feature>
<dbReference type="Proteomes" id="UP001219518">
    <property type="component" value="Unassembled WGS sequence"/>
</dbReference>
<feature type="domain" description="Reverse transcriptase" evidence="1">
    <location>
        <begin position="356"/>
        <end position="499"/>
    </location>
</feature>
<dbReference type="Gene3D" id="3.60.10.10">
    <property type="entry name" value="Endonuclease/exonuclease/phosphatase"/>
    <property type="match status" value="1"/>
</dbReference>
<name>A0AAE1H622_9NEOP</name>
<dbReference type="EMBL" id="JAHWGI010000414">
    <property type="protein sequence ID" value="KAK3915233.1"/>
    <property type="molecule type" value="Genomic_DNA"/>
</dbReference>
<dbReference type="PANTHER" id="PTHR33332">
    <property type="entry name" value="REVERSE TRANSCRIPTASE DOMAIN-CONTAINING PROTEIN"/>
    <property type="match status" value="1"/>
</dbReference>
<gene>
    <name evidence="3" type="ORF">KUF71_024532</name>
</gene>
<keyword evidence="3" id="KW-0695">RNA-directed DNA polymerase</keyword>
<dbReference type="Pfam" id="PF00078">
    <property type="entry name" value="RVT_1"/>
    <property type="match status" value="1"/>
</dbReference>
<dbReference type="AlphaFoldDB" id="A0AAE1H622"/>
<dbReference type="InterPro" id="IPR000477">
    <property type="entry name" value="RT_dom"/>
</dbReference>
<keyword evidence="3" id="KW-0808">Transferase</keyword>
<reference evidence="3" key="2">
    <citation type="journal article" date="2023" name="BMC Genomics">
        <title>Pest status, molecular evolution, and epigenetic factors derived from the genome assembly of Frankliniella fusca, a thysanopteran phytovirus vector.</title>
        <authorList>
            <person name="Catto M.A."/>
            <person name="Labadie P.E."/>
            <person name="Jacobson A.L."/>
            <person name="Kennedy G.G."/>
            <person name="Srinivasan R."/>
            <person name="Hunt B.G."/>
        </authorList>
    </citation>
    <scope>NUCLEOTIDE SEQUENCE</scope>
    <source>
        <strain evidence="3">PL_HMW_Pooled</strain>
    </source>
</reference>
<reference evidence="3" key="1">
    <citation type="submission" date="2021-07" db="EMBL/GenBank/DDBJ databases">
        <authorList>
            <person name="Catto M.A."/>
            <person name="Jacobson A."/>
            <person name="Kennedy G."/>
            <person name="Labadie P."/>
            <person name="Hunt B.G."/>
            <person name="Srinivasan R."/>
        </authorList>
    </citation>
    <scope>NUCLEOTIDE SEQUENCE</scope>
    <source>
        <strain evidence="3">PL_HMW_Pooled</strain>
        <tissue evidence="3">Head</tissue>
    </source>
</reference>
<protein>
    <submittedName>
        <fullName evidence="3">RNA-directed DNA polymerase from transposon BS</fullName>
    </submittedName>
</protein>
<keyword evidence="3" id="KW-0548">Nucleotidyltransferase</keyword>
<evidence type="ECO:0000313" key="4">
    <source>
        <dbReference type="Proteomes" id="UP001219518"/>
    </source>
</evidence>
<dbReference type="SUPFAM" id="SSF56219">
    <property type="entry name" value="DNase I-like"/>
    <property type="match status" value="1"/>
</dbReference>
<dbReference type="InterPro" id="IPR036691">
    <property type="entry name" value="Endo/exonu/phosph_ase_sf"/>
</dbReference>
<accession>A0AAE1H622</accession>